<evidence type="ECO:0000313" key="2">
    <source>
        <dbReference type="EMBL" id="QYS95935.1"/>
    </source>
</evidence>
<keyword evidence="1" id="KW-0472">Membrane</keyword>
<name>A0A8G0LA64_9HYPO</name>
<evidence type="ECO:0000313" key="3">
    <source>
        <dbReference type="Proteomes" id="UP000826661"/>
    </source>
</evidence>
<evidence type="ECO:0000256" key="1">
    <source>
        <dbReference type="SAM" id="Phobius"/>
    </source>
</evidence>
<keyword evidence="1" id="KW-0812">Transmembrane</keyword>
<feature type="transmembrane region" description="Helical" evidence="1">
    <location>
        <begin position="56"/>
        <end position="74"/>
    </location>
</feature>
<protein>
    <submittedName>
        <fullName evidence="2">Uncharacterized protein</fullName>
    </submittedName>
</protein>
<keyword evidence="1" id="KW-1133">Transmembrane helix</keyword>
<dbReference type="EMBL" id="CP075865">
    <property type="protein sequence ID" value="QYS95935.1"/>
    <property type="molecule type" value="Genomic_DNA"/>
</dbReference>
<dbReference type="AlphaFoldDB" id="A0A8G0LA64"/>
<proteinExistence type="predicted"/>
<reference evidence="2 3" key="1">
    <citation type="journal article" date="2021" name="BMC Genomics">
        <title>Telomere-to-telomere genome assembly of asparaginase-producing Trichoderma simmonsii.</title>
        <authorList>
            <person name="Chung D."/>
            <person name="Kwon Y.M."/>
            <person name="Yang Y."/>
        </authorList>
    </citation>
    <scope>NUCLEOTIDE SEQUENCE [LARGE SCALE GENOMIC DNA]</scope>
    <source>
        <strain evidence="2 3">GH-Sj1</strain>
    </source>
</reference>
<sequence length="122" mass="13397">MEYGYSPCTRNQGDCFGTAEWPREGEEEEKAGECLGQSVRAIPRQGLLFAARHDTFSFFFFFLSCFLALGLFVADEFRLEAGSCTNAMLVLTLEKGVGSGPVGTLAARLRVDPERDWTGTGI</sequence>
<gene>
    <name evidence="2" type="ORF">H0G86_003202</name>
</gene>
<accession>A0A8G0LA64</accession>
<organism evidence="2 3">
    <name type="scientific">Trichoderma simmonsii</name>
    <dbReference type="NCBI Taxonomy" id="1491479"/>
    <lineage>
        <taxon>Eukaryota</taxon>
        <taxon>Fungi</taxon>
        <taxon>Dikarya</taxon>
        <taxon>Ascomycota</taxon>
        <taxon>Pezizomycotina</taxon>
        <taxon>Sordariomycetes</taxon>
        <taxon>Hypocreomycetidae</taxon>
        <taxon>Hypocreales</taxon>
        <taxon>Hypocreaceae</taxon>
        <taxon>Trichoderma</taxon>
    </lineage>
</organism>
<keyword evidence="3" id="KW-1185">Reference proteome</keyword>
<dbReference type="Proteomes" id="UP000826661">
    <property type="component" value="Chromosome II"/>
</dbReference>